<dbReference type="Pfam" id="PF13738">
    <property type="entry name" value="Pyr_redox_3"/>
    <property type="match status" value="1"/>
</dbReference>
<dbReference type="SUPFAM" id="SSF51905">
    <property type="entry name" value="FAD/NAD(P)-binding domain"/>
    <property type="match status" value="1"/>
</dbReference>
<dbReference type="Gene3D" id="3.50.50.60">
    <property type="entry name" value="FAD/NAD(P)-binding domain"/>
    <property type="match status" value="1"/>
</dbReference>
<dbReference type="Proteomes" id="UP000637628">
    <property type="component" value="Unassembled WGS sequence"/>
</dbReference>
<accession>A0ABQ3YVS3</accession>
<keyword evidence="1" id="KW-0560">Oxidoreductase</keyword>
<comment type="caution">
    <text evidence="2">The sequence shown here is derived from an EMBL/GenBank/DDBJ whole genome shotgun (WGS) entry which is preliminary data.</text>
</comment>
<dbReference type="InterPro" id="IPR036188">
    <property type="entry name" value="FAD/NAD-bd_sf"/>
</dbReference>
<proteinExistence type="predicted"/>
<dbReference type="InterPro" id="IPR050982">
    <property type="entry name" value="Auxin_biosynth/cation_transpt"/>
</dbReference>
<protein>
    <submittedName>
        <fullName evidence="2">Uncharacterized protein</fullName>
    </submittedName>
</protein>
<dbReference type="EMBL" id="BOML01000025">
    <property type="protein sequence ID" value="GIE01678.1"/>
    <property type="molecule type" value="Genomic_DNA"/>
</dbReference>
<name>A0ABQ3YVS3_9ACTN</name>
<evidence type="ECO:0000313" key="3">
    <source>
        <dbReference type="Proteomes" id="UP000637628"/>
    </source>
</evidence>
<reference evidence="2 3" key="1">
    <citation type="submission" date="2021-01" db="EMBL/GenBank/DDBJ databases">
        <title>Whole genome shotgun sequence of Actinoplanes durhamensis NBRC 14914.</title>
        <authorList>
            <person name="Komaki H."/>
            <person name="Tamura T."/>
        </authorList>
    </citation>
    <scope>NUCLEOTIDE SEQUENCE [LARGE SCALE GENOMIC DNA]</scope>
    <source>
        <strain evidence="2 3">NBRC 14914</strain>
    </source>
</reference>
<evidence type="ECO:0000313" key="2">
    <source>
        <dbReference type="EMBL" id="GIE01678.1"/>
    </source>
</evidence>
<evidence type="ECO:0000256" key="1">
    <source>
        <dbReference type="ARBA" id="ARBA00023002"/>
    </source>
</evidence>
<keyword evidence="3" id="KW-1185">Reference proteome</keyword>
<dbReference type="PANTHER" id="PTHR43539">
    <property type="entry name" value="FLAVIN-BINDING MONOOXYGENASE-LIKE PROTEIN (AFU_ORTHOLOGUE AFUA_4G09220)"/>
    <property type="match status" value="1"/>
</dbReference>
<organism evidence="2 3">
    <name type="scientific">Paractinoplanes durhamensis</name>
    <dbReference type="NCBI Taxonomy" id="113563"/>
    <lineage>
        <taxon>Bacteria</taxon>
        <taxon>Bacillati</taxon>
        <taxon>Actinomycetota</taxon>
        <taxon>Actinomycetes</taxon>
        <taxon>Micromonosporales</taxon>
        <taxon>Micromonosporaceae</taxon>
        <taxon>Paractinoplanes</taxon>
    </lineage>
</organism>
<dbReference type="PRINTS" id="PR00368">
    <property type="entry name" value="FADPNR"/>
</dbReference>
<sequence length="395" mass="42199">MSIKGVVTTMSVTDVAVLGAGPYGLAVAAALGDAGVEHRVIGEPMSFWKEMPEGMLLRSNWTATSIADYRGPVSLDAYAAATGAEVGRPVPLEDFIAYGEWVQSRVAPDVDRRVVSQVARAGDGFALTFDDGSSLQAGKVVVAAGIAPFARRPSPFAGLSFATHSSAHRDLSRFKGERVLVVGGGQSALESAALLHESGADVEVLVRRDHLTWLHGGKYQRMLGRAKPVFYAPTDVGPLGLSRVVAAPEVFRRLPRPVQTAAARRAIRPAGAEWLIARLREVPIRFGFEVRSASQDGRHIRVESTTGEILSGDHVIYGTGYRVDIARYPFLAPPLVRAVRRVSGYPVLGPGLESSVPGLHFAGAPAAWSFGPIMRFVSGGWFASRAVAKRIAGRR</sequence>
<gene>
    <name evidence="2" type="ORF">Adu01nite_30280</name>
</gene>
<dbReference type="PRINTS" id="PR00411">
    <property type="entry name" value="PNDRDTASEI"/>
</dbReference>
<dbReference type="PANTHER" id="PTHR43539:SF91">
    <property type="entry name" value="FAD-DEPENDENT URATE HYDROXYLASE"/>
    <property type="match status" value="1"/>
</dbReference>